<protein>
    <submittedName>
        <fullName evidence="1">Uncharacterized protein</fullName>
    </submittedName>
</protein>
<dbReference type="Proteomes" id="UP000251558">
    <property type="component" value="Unassembled WGS sequence"/>
</dbReference>
<name>A0A330H5X4_9HYPH</name>
<proteinExistence type="predicted"/>
<evidence type="ECO:0000313" key="2">
    <source>
        <dbReference type="Proteomes" id="UP000251558"/>
    </source>
</evidence>
<sequence>MNDVIAAFLVVIGFAESETLPATSRMGHFPPIGTMQRDPVTALVHFGGLVSTTCLAWALDFERVETIGLDSGSSIGPSLMCGLACSGAFEQTLRPGVGGEGRTR</sequence>
<reference evidence="1 2" key="1">
    <citation type="submission" date="2018-07" db="EMBL/GenBank/DDBJ databases">
        <title>Diversity of Mesorhizobium strains in Brazil.</title>
        <authorList>
            <person name="Helene L.C.F."/>
            <person name="Dall'Agnol R."/>
            <person name="Delamuta J.R.M."/>
            <person name="Hungria M."/>
        </authorList>
    </citation>
    <scope>NUCLEOTIDE SEQUENCE [LARGE SCALE GENOMIC DNA]</scope>
    <source>
        <strain evidence="1 2">AC99b</strain>
    </source>
</reference>
<comment type="caution">
    <text evidence="1">The sequence shown here is derived from an EMBL/GenBank/DDBJ whole genome shotgun (WGS) entry which is preliminary data.</text>
</comment>
<evidence type="ECO:0000313" key="1">
    <source>
        <dbReference type="EMBL" id="RAZ82139.1"/>
    </source>
</evidence>
<gene>
    <name evidence="1" type="ORF">DPM33_35300</name>
</gene>
<keyword evidence="2" id="KW-1185">Reference proteome</keyword>
<dbReference type="EMBL" id="QMBP01000042">
    <property type="protein sequence ID" value="RAZ82139.1"/>
    <property type="molecule type" value="Genomic_DNA"/>
</dbReference>
<organism evidence="1 2">
    <name type="scientific">Mesorhizobium hawassense</name>
    <dbReference type="NCBI Taxonomy" id="1209954"/>
    <lineage>
        <taxon>Bacteria</taxon>
        <taxon>Pseudomonadati</taxon>
        <taxon>Pseudomonadota</taxon>
        <taxon>Alphaproteobacteria</taxon>
        <taxon>Hyphomicrobiales</taxon>
        <taxon>Phyllobacteriaceae</taxon>
        <taxon>Mesorhizobium</taxon>
    </lineage>
</organism>
<dbReference type="AlphaFoldDB" id="A0A330H5X4"/>
<accession>A0A330H5X4</accession>